<evidence type="ECO:0000256" key="3">
    <source>
        <dbReference type="ARBA" id="ARBA00022490"/>
    </source>
</evidence>
<feature type="compositionally biased region" description="Acidic residues" evidence="7">
    <location>
        <begin position="264"/>
        <end position="283"/>
    </location>
</feature>
<evidence type="ECO:0000256" key="5">
    <source>
        <dbReference type="ARBA" id="ARBA00023125"/>
    </source>
</evidence>
<keyword evidence="11" id="KW-1185">Reference proteome</keyword>
<organism evidence="10 11">
    <name type="scientific">Eleutherodactylus coqui</name>
    <name type="common">Puerto Rican coqui</name>
    <dbReference type="NCBI Taxonomy" id="57060"/>
    <lineage>
        <taxon>Eukaryota</taxon>
        <taxon>Metazoa</taxon>
        <taxon>Chordata</taxon>
        <taxon>Craniata</taxon>
        <taxon>Vertebrata</taxon>
        <taxon>Euteleostomi</taxon>
        <taxon>Amphibia</taxon>
        <taxon>Batrachia</taxon>
        <taxon>Anura</taxon>
        <taxon>Neobatrachia</taxon>
        <taxon>Hyloidea</taxon>
        <taxon>Eleutherodactylidae</taxon>
        <taxon>Eleutherodactylinae</taxon>
        <taxon>Eleutherodactylus</taxon>
        <taxon>Eleutherodactylus</taxon>
    </lineage>
</organism>
<dbReference type="InterPro" id="IPR034200">
    <property type="entry name" value="RDM1_RRM"/>
</dbReference>
<proteinExistence type="predicted"/>
<dbReference type="InterPro" id="IPR042525">
    <property type="entry name" value="Rad52_Rad59_Rad22_sf"/>
</dbReference>
<comment type="caution">
    <text evidence="10">The sequence shown here is derived from an EMBL/GenBank/DDBJ whole genome shotgun (WGS) entry which is preliminary data.</text>
</comment>
<evidence type="ECO:0000256" key="6">
    <source>
        <dbReference type="ARBA" id="ARBA00023242"/>
    </source>
</evidence>
<keyword evidence="3" id="KW-0963">Cytoplasm</keyword>
<evidence type="ECO:0000259" key="8">
    <source>
        <dbReference type="Pfam" id="PF00076"/>
    </source>
</evidence>
<accession>A0A8J6ETB6</accession>
<protein>
    <recommendedName>
        <fullName evidence="12">RAD52 motif-containing protein 1</fullName>
    </recommendedName>
</protein>
<dbReference type="SUPFAM" id="SSF54768">
    <property type="entry name" value="dsRNA-binding domain-like"/>
    <property type="match status" value="1"/>
</dbReference>
<dbReference type="Gene3D" id="3.30.390.80">
    <property type="entry name" value="DNA repair protein Rad52/59/22"/>
    <property type="match status" value="1"/>
</dbReference>
<dbReference type="PANTHER" id="PTHR31164:SF1">
    <property type="entry name" value="RAD52 MOTIF-CONTAINING PROTEIN 1"/>
    <property type="match status" value="1"/>
</dbReference>
<gene>
    <name evidence="10" type="ORF">GDO78_004624</name>
</gene>
<dbReference type="PANTHER" id="PTHR31164">
    <property type="entry name" value="RAD52 MOTIF-CONTAINING PROTEIN 1"/>
    <property type="match status" value="1"/>
</dbReference>
<dbReference type="GO" id="GO:0003677">
    <property type="term" value="F:DNA binding"/>
    <property type="evidence" value="ECO:0007669"/>
    <property type="project" value="UniProtKB-KW"/>
</dbReference>
<evidence type="ECO:0000313" key="11">
    <source>
        <dbReference type="Proteomes" id="UP000770717"/>
    </source>
</evidence>
<evidence type="ECO:0000256" key="7">
    <source>
        <dbReference type="SAM" id="MobiDB-lite"/>
    </source>
</evidence>
<dbReference type="InterPro" id="IPR057652">
    <property type="entry name" value="DSRM_RDM1"/>
</dbReference>
<feature type="domain" description="RRM" evidence="8">
    <location>
        <begin position="27"/>
        <end position="85"/>
    </location>
</feature>
<dbReference type="FunFam" id="3.30.390.80:FF:000002">
    <property type="entry name" value="RAD52 motif containing 1"/>
    <property type="match status" value="1"/>
</dbReference>
<name>A0A8J6ETB6_ELECQ</name>
<evidence type="ECO:0000256" key="2">
    <source>
        <dbReference type="ARBA" id="ARBA00004604"/>
    </source>
</evidence>
<feature type="domain" description="DM1" evidence="9">
    <location>
        <begin position="111"/>
        <end position="217"/>
    </location>
</feature>
<keyword evidence="5" id="KW-0238">DNA-binding</keyword>
<keyword evidence="4" id="KW-0694">RNA-binding</keyword>
<evidence type="ECO:0000259" key="9">
    <source>
        <dbReference type="Pfam" id="PF25517"/>
    </source>
</evidence>
<dbReference type="InterPro" id="IPR035979">
    <property type="entry name" value="RBD_domain_sf"/>
</dbReference>
<evidence type="ECO:0000256" key="1">
    <source>
        <dbReference type="ARBA" id="ARBA00004496"/>
    </source>
</evidence>
<dbReference type="Pfam" id="PF25517">
    <property type="entry name" value="DSRM_RDM1"/>
    <property type="match status" value="1"/>
</dbReference>
<evidence type="ECO:0000256" key="4">
    <source>
        <dbReference type="ARBA" id="ARBA00022884"/>
    </source>
</evidence>
<evidence type="ECO:0008006" key="12">
    <source>
        <dbReference type="Google" id="ProtNLM"/>
    </source>
</evidence>
<reference evidence="10" key="1">
    <citation type="thesis" date="2020" institute="ProQuest LLC" country="789 East Eisenhower Parkway, Ann Arbor, MI, USA">
        <title>Comparative Genomics and Chromosome Evolution.</title>
        <authorList>
            <person name="Mudd A.B."/>
        </authorList>
    </citation>
    <scope>NUCLEOTIDE SEQUENCE</scope>
    <source>
        <strain evidence="10">HN-11 Male</strain>
        <tissue evidence="10">Kidney and liver</tissue>
    </source>
</reference>
<keyword evidence="6" id="KW-0539">Nucleus</keyword>
<dbReference type="GO" id="GO:0005730">
    <property type="term" value="C:nucleolus"/>
    <property type="evidence" value="ECO:0007669"/>
    <property type="project" value="UniProtKB-SubCell"/>
</dbReference>
<dbReference type="SUPFAM" id="SSF54928">
    <property type="entry name" value="RNA-binding domain, RBD"/>
    <property type="match status" value="1"/>
</dbReference>
<dbReference type="OrthoDB" id="6287754at2759"/>
<feature type="region of interest" description="Disordered" evidence="7">
    <location>
        <begin position="262"/>
        <end position="283"/>
    </location>
</feature>
<dbReference type="CDD" id="cd12364">
    <property type="entry name" value="RRM_RDM1"/>
    <property type="match status" value="1"/>
</dbReference>
<dbReference type="Pfam" id="PF00076">
    <property type="entry name" value="RRM_1"/>
    <property type="match status" value="1"/>
</dbReference>
<dbReference type="GO" id="GO:0006302">
    <property type="term" value="P:double-strand break repair"/>
    <property type="evidence" value="ECO:0007669"/>
    <property type="project" value="UniProtKB-ARBA"/>
</dbReference>
<dbReference type="GO" id="GO:0005737">
    <property type="term" value="C:cytoplasm"/>
    <property type="evidence" value="ECO:0007669"/>
    <property type="project" value="UniProtKB-SubCell"/>
</dbReference>
<dbReference type="AlphaFoldDB" id="A0A8J6ETB6"/>
<evidence type="ECO:0000313" key="10">
    <source>
        <dbReference type="EMBL" id="KAG9474419.1"/>
    </source>
</evidence>
<dbReference type="GO" id="GO:0003723">
    <property type="term" value="F:RNA binding"/>
    <property type="evidence" value="ECO:0007669"/>
    <property type="project" value="UniProtKB-KW"/>
</dbReference>
<dbReference type="InterPro" id="IPR040224">
    <property type="entry name" value="RDM1"/>
</dbReference>
<dbReference type="GO" id="GO:0006310">
    <property type="term" value="P:DNA recombination"/>
    <property type="evidence" value="ECO:0007669"/>
    <property type="project" value="UniProtKB-ARBA"/>
</dbReference>
<comment type="subcellular location">
    <subcellularLocation>
        <location evidence="1">Cytoplasm</location>
    </subcellularLocation>
    <subcellularLocation>
        <location evidence="2">Nucleus</location>
        <location evidence="2">Nucleolus</location>
    </subcellularLocation>
</comment>
<dbReference type="InterPro" id="IPR000504">
    <property type="entry name" value="RRM_dom"/>
</dbReference>
<dbReference type="Proteomes" id="UP000770717">
    <property type="component" value="Unassembled WGS sequence"/>
</dbReference>
<sequence>MDPEVLSFTIPVECNKIVFVWNITARIPEGVIYRSIEKSFSHFGPLYSLKLLPNASVAEPGYYAVIKYFSAHSAKRAQAACDKKNAFQDTPLKVQICIKQKGFPYKSLELYSHRCEELANYYLGFNGWSKRIITLQNISGLDDDSEEESVPQEHAKLKYLSVVQVTLPHHGVCSRGVGVAVESIEKQNDRLEYVLKSGKVQKRAVQKALSNAFQKILLVVFENGKVAVEYVPGENETIDCLTEEELQGLIQVNDFTWTPLNAGGEDEEDWAELSMDDDTLLDT</sequence>
<dbReference type="EMBL" id="WNTK01000013">
    <property type="protein sequence ID" value="KAG9474419.1"/>
    <property type="molecule type" value="Genomic_DNA"/>
</dbReference>